<dbReference type="STRING" id="1538463.B0T36_08885"/>
<proteinExistence type="predicted"/>
<sequence length="582" mass="65106">MNRHRPPAVDLRGFLHYLSASDPQRILSSSAVVVGAVLLELVRNIVVSSFEETSAVQLVADRLWWLWLLVGVGPLIWYAYQFRNGRRARAQLARRQDRLAELIAPPAAETAARAIVPPPVVEEELEDDLRAAVLRELPVAEYEPATLLAVLTAILEAPSLLPPDHQPELSPNHQPDPTTPGELQAVLERRRVLVCRDTHRYWVFRVPEKPLREEVLTRPEWKAALTVLARHRADQAADWALALETVPFASDARRWFDAEEPLLCRLVTACAADGAAAEVPVAAVAHLARISDALDVWYACSGRVPHETAVPSALCRMKQIDQLVITRDLALLRSQPLGKRPKNYRPRRWSTVVAARWEHHQALEQLDDLSDSTQLAKAVAGFERAWWLLPRADIDAEVCTLIDLAVAHIRQGRLDAALDRLELAEIRTRGGWYPSGRAHVHEVTGVLWWARGESQRALRCWQRALTGYRDIDDDHGIGRCLQHLGSAVVLAPEHGALLLGDDPPEVREVLRQACGWLVEAARRYPDAAYARYYADRARSALDAGRRERGRGQTLFSSEPADIPSSGVDRWPLSVPDEPEPVP</sequence>
<dbReference type="Gene3D" id="1.25.40.10">
    <property type="entry name" value="Tetratricopeptide repeat domain"/>
    <property type="match status" value="1"/>
</dbReference>
<feature type="region of interest" description="Disordered" evidence="1">
    <location>
        <begin position="544"/>
        <end position="582"/>
    </location>
</feature>
<evidence type="ECO:0008006" key="5">
    <source>
        <dbReference type="Google" id="ProtNLM"/>
    </source>
</evidence>
<protein>
    <recommendedName>
        <fullName evidence="5">Tetratricopeptide repeat protein</fullName>
    </recommendedName>
</protein>
<evidence type="ECO:0000313" key="3">
    <source>
        <dbReference type="EMBL" id="ONM49723.1"/>
    </source>
</evidence>
<dbReference type="EMBL" id="MUMY01000003">
    <property type="protein sequence ID" value="ONM49723.1"/>
    <property type="molecule type" value="Genomic_DNA"/>
</dbReference>
<dbReference type="RefSeq" id="WP_077115236.1">
    <property type="nucleotide sequence ID" value="NZ_LOKT01000005.1"/>
</dbReference>
<organism evidence="3 4">
    <name type="scientific">Nocardia donostiensis</name>
    <dbReference type="NCBI Taxonomy" id="1538463"/>
    <lineage>
        <taxon>Bacteria</taxon>
        <taxon>Bacillati</taxon>
        <taxon>Actinomycetota</taxon>
        <taxon>Actinomycetes</taxon>
        <taxon>Mycobacteriales</taxon>
        <taxon>Nocardiaceae</taxon>
        <taxon>Nocardia</taxon>
    </lineage>
</organism>
<keyword evidence="4" id="KW-1185">Reference proteome</keyword>
<evidence type="ECO:0000256" key="2">
    <source>
        <dbReference type="SAM" id="Phobius"/>
    </source>
</evidence>
<evidence type="ECO:0000313" key="4">
    <source>
        <dbReference type="Proteomes" id="UP000188836"/>
    </source>
</evidence>
<dbReference type="Proteomes" id="UP000188836">
    <property type="component" value="Unassembled WGS sequence"/>
</dbReference>
<dbReference type="SUPFAM" id="SSF48452">
    <property type="entry name" value="TPR-like"/>
    <property type="match status" value="1"/>
</dbReference>
<evidence type="ECO:0000256" key="1">
    <source>
        <dbReference type="SAM" id="MobiDB-lite"/>
    </source>
</evidence>
<keyword evidence="2" id="KW-0812">Transmembrane</keyword>
<dbReference type="InterPro" id="IPR011990">
    <property type="entry name" value="TPR-like_helical_dom_sf"/>
</dbReference>
<dbReference type="AlphaFoldDB" id="A0A1W0BBM1"/>
<keyword evidence="2" id="KW-1133">Transmembrane helix</keyword>
<accession>A0A1W0BBM1</accession>
<comment type="caution">
    <text evidence="3">The sequence shown here is derived from an EMBL/GenBank/DDBJ whole genome shotgun (WGS) entry which is preliminary data.</text>
</comment>
<name>A0A1W0BBM1_9NOCA</name>
<dbReference type="OrthoDB" id="4506116at2"/>
<feature type="transmembrane region" description="Helical" evidence="2">
    <location>
        <begin position="63"/>
        <end position="80"/>
    </location>
</feature>
<keyword evidence="2" id="KW-0472">Membrane</keyword>
<gene>
    <name evidence="3" type="ORF">B0T46_04690</name>
</gene>
<reference evidence="3 4" key="1">
    <citation type="journal article" date="2016" name="Antonie Van Leeuwenhoek">
        <title>Nocardia donostiensis sp. nov., isolated from human respiratory specimens.</title>
        <authorList>
            <person name="Ercibengoa M."/>
            <person name="Bell M."/>
            <person name="Marimon J.M."/>
            <person name="Humrighouse B."/>
            <person name="Klenk H.P."/>
            <person name="Potter G."/>
            <person name="Perez-Trallero E."/>
        </authorList>
    </citation>
    <scope>NUCLEOTIDE SEQUENCE [LARGE SCALE GENOMIC DNA]</scope>
    <source>
        <strain evidence="3 4">X1655</strain>
    </source>
</reference>